<keyword evidence="1" id="KW-0472">Membrane</keyword>
<name>A0ABR7LJ48_9ACTN</name>
<evidence type="ECO:0000256" key="1">
    <source>
        <dbReference type="SAM" id="Phobius"/>
    </source>
</evidence>
<evidence type="ECO:0000313" key="2">
    <source>
        <dbReference type="EMBL" id="MBC6464801.1"/>
    </source>
</evidence>
<gene>
    <name evidence="2" type="ORF">HKK74_04715</name>
</gene>
<dbReference type="Gene3D" id="2.160.20.10">
    <property type="entry name" value="Single-stranded right-handed beta-helix, Pectin lyase-like"/>
    <property type="match status" value="1"/>
</dbReference>
<reference evidence="2 3" key="1">
    <citation type="submission" date="2020-06" db="EMBL/GenBank/DDBJ databases">
        <title>Actinomadura xiongansis sp. nov., isolated from soil of Baiyangdian.</title>
        <authorList>
            <person name="Zhang X."/>
        </authorList>
    </citation>
    <scope>NUCLEOTIDE SEQUENCE [LARGE SCALE GENOMIC DNA]</scope>
    <source>
        <strain evidence="2 3">HBUM206468</strain>
    </source>
</reference>
<dbReference type="Proteomes" id="UP000805614">
    <property type="component" value="Unassembled WGS sequence"/>
</dbReference>
<feature type="transmembrane region" description="Helical" evidence="1">
    <location>
        <begin position="17"/>
        <end position="35"/>
    </location>
</feature>
<keyword evidence="1" id="KW-1133">Transmembrane helix</keyword>
<dbReference type="InterPro" id="IPR012334">
    <property type="entry name" value="Pectin_lyas_fold"/>
</dbReference>
<evidence type="ECO:0000313" key="3">
    <source>
        <dbReference type="Proteomes" id="UP000805614"/>
    </source>
</evidence>
<organism evidence="2 3">
    <name type="scientific">Actinomadura alba</name>
    <dbReference type="NCBI Taxonomy" id="406431"/>
    <lineage>
        <taxon>Bacteria</taxon>
        <taxon>Bacillati</taxon>
        <taxon>Actinomycetota</taxon>
        <taxon>Actinomycetes</taxon>
        <taxon>Streptosporangiales</taxon>
        <taxon>Thermomonosporaceae</taxon>
        <taxon>Actinomadura</taxon>
    </lineage>
</organism>
<keyword evidence="1" id="KW-0812">Transmembrane</keyword>
<proteinExistence type="predicted"/>
<dbReference type="RefSeq" id="WP_187241779.1">
    <property type="nucleotide sequence ID" value="NZ_BAAAOK010000008.1"/>
</dbReference>
<evidence type="ECO:0008006" key="4">
    <source>
        <dbReference type="Google" id="ProtNLM"/>
    </source>
</evidence>
<comment type="caution">
    <text evidence="2">The sequence shown here is derived from an EMBL/GenBank/DDBJ whole genome shotgun (WGS) entry which is preliminary data.</text>
</comment>
<sequence length="393" mass="41508">MSFGGGRVTVARVSHPALVGAVVAVVWFVIAAMPGGGTSTGRQGKEAGRSVAERALAAIGAGKAFRVYLHPQGSDAANGVTPGTAVRSLAAAQRVIAAARPKSDVEVRVAQGDYVAPPLKWTTFVPGHAITFLPIDYEIGESADGIAGRPVFRGEGSPGFWFRALFEQGGHRGDTRLRFFFLRVEGYSEGGITFDGGTAVNNARMVMPASGGMNGNTVHGMVFHELGSKHTGRGVGYGAIDLINSRDNLIQDNEFTLLENSGGSGNEALIHGVYLSHHSSANVIKNNRFYLVSGDPIRTRNASDANKVFGNTFRRTGANAYISDWFVDGAKQGSDGAAECASKGNVFYDNRLISGYRAGVETWWVSPGGAGYPGRGCGHGGDKRVRSWGNRVE</sequence>
<dbReference type="SUPFAM" id="SSF51126">
    <property type="entry name" value="Pectin lyase-like"/>
    <property type="match status" value="1"/>
</dbReference>
<keyword evidence="3" id="KW-1185">Reference proteome</keyword>
<protein>
    <recommendedName>
        <fullName evidence="4">Right handed beta helix domain-containing protein</fullName>
    </recommendedName>
</protein>
<accession>A0ABR7LJ48</accession>
<dbReference type="InterPro" id="IPR011050">
    <property type="entry name" value="Pectin_lyase_fold/virulence"/>
</dbReference>
<dbReference type="EMBL" id="JABVEC010000002">
    <property type="protein sequence ID" value="MBC6464801.1"/>
    <property type="molecule type" value="Genomic_DNA"/>
</dbReference>